<evidence type="ECO:0000256" key="7">
    <source>
        <dbReference type="ARBA" id="ARBA00022801"/>
    </source>
</evidence>
<feature type="domain" description="C2 tensin-type" evidence="23">
    <location>
        <begin position="397"/>
        <end position="531"/>
    </location>
</feature>
<name>A0A1X0PB63_9TRYP</name>
<evidence type="ECO:0000256" key="4">
    <source>
        <dbReference type="ARBA" id="ARBA00013064"/>
    </source>
</evidence>
<dbReference type="GO" id="GO:0005829">
    <property type="term" value="C:cytosol"/>
    <property type="evidence" value="ECO:0007669"/>
    <property type="project" value="TreeGrafter"/>
</dbReference>
<dbReference type="SMART" id="SM01326">
    <property type="entry name" value="PTEN_C2"/>
    <property type="match status" value="1"/>
</dbReference>
<dbReference type="EC" id="3.1.3.48" evidence="4"/>
<evidence type="ECO:0000256" key="12">
    <source>
        <dbReference type="ARBA" id="ARBA00034338"/>
    </source>
</evidence>
<dbReference type="EMBL" id="NBCO01000001">
    <property type="protein sequence ID" value="ORC93690.1"/>
    <property type="molecule type" value="Genomic_DNA"/>
</dbReference>
<evidence type="ECO:0000256" key="3">
    <source>
        <dbReference type="ARBA" id="ARBA00013015"/>
    </source>
</evidence>
<comment type="catalytic activity">
    <reaction evidence="19">
        <text>O-phospho-L-tyrosyl-[protein] + H2O = L-tyrosyl-[protein] + phosphate</text>
        <dbReference type="Rhea" id="RHEA:10684"/>
        <dbReference type="Rhea" id="RHEA-COMP:10136"/>
        <dbReference type="Rhea" id="RHEA-COMP:20101"/>
        <dbReference type="ChEBI" id="CHEBI:15377"/>
        <dbReference type="ChEBI" id="CHEBI:43474"/>
        <dbReference type="ChEBI" id="CHEBI:46858"/>
        <dbReference type="ChEBI" id="CHEBI:61978"/>
        <dbReference type="EC" id="3.1.3.48"/>
    </reaction>
    <physiologicalReaction direction="left-to-right" evidence="19">
        <dbReference type="Rhea" id="RHEA:10685"/>
    </physiologicalReaction>
</comment>
<evidence type="ECO:0000256" key="1">
    <source>
        <dbReference type="ARBA" id="ARBA00004496"/>
    </source>
</evidence>
<feature type="domain" description="Tyrosine specific protein phosphatases" evidence="21">
    <location>
        <begin position="310"/>
        <end position="363"/>
    </location>
</feature>
<evidence type="ECO:0000256" key="11">
    <source>
        <dbReference type="ARBA" id="ARBA00034268"/>
    </source>
</evidence>
<dbReference type="Gene3D" id="3.90.190.10">
    <property type="entry name" value="Protein tyrosine phosphatase superfamily"/>
    <property type="match status" value="1"/>
</dbReference>
<evidence type="ECO:0000256" key="2">
    <source>
        <dbReference type="ARBA" id="ARBA00007881"/>
    </source>
</evidence>
<dbReference type="InterPro" id="IPR045101">
    <property type="entry name" value="PTP_PTEN"/>
</dbReference>
<dbReference type="GO" id="GO:0004725">
    <property type="term" value="F:protein tyrosine phosphatase activity"/>
    <property type="evidence" value="ECO:0007669"/>
    <property type="project" value="UniProtKB-EC"/>
</dbReference>
<gene>
    <name evidence="24" type="ORF">TM35_000015670</name>
</gene>
<dbReference type="InterPro" id="IPR029021">
    <property type="entry name" value="Prot-tyrosine_phosphatase-like"/>
</dbReference>
<dbReference type="PROSITE" id="PS51181">
    <property type="entry name" value="PPASE_TENSIN"/>
    <property type="match status" value="1"/>
</dbReference>
<keyword evidence="6" id="KW-0963">Cytoplasm</keyword>
<dbReference type="PROSITE" id="PS00383">
    <property type="entry name" value="TYR_PHOSPHATASE_1"/>
    <property type="match status" value="1"/>
</dbReference>
<feature type="domain" description="Phosphatase tensin-type" evidence="22">
    <location>
        <begin position="219"/>
        <end position="395"/>
    </location>
</feature>
<evidence type="ECO:0000256" key="8">
    <source>
        <dbReference type="ARBA" id="ARBA00022912"/>
    </source>
</evidence>
<dbReference type="GO" id="GO:0042995">
    <property type="term" value="C:cell projection"/>
    <property type="evidence" value="ECO:0007669"/>
    <property type="project" value="UniProtKB-ARBA"/>
</dbReference>
<dbReference type="CDD" id="cd14509">
    <property type="entry name" value="PTP_PTEN"/>
    <property type="match status" value="1"/>
</dbReference>
<dbReference type="InterPro" id="IPR000387">
    <property type="entry name" value="Tyr_Pase_dom"/>
</dbReference>
<comment type="catalytic activity">
    <reaction evidence="17">
        <text>O-phospho-L-seryl-[protein] + H2O = L-seryl-[protein] + phosphate</text>
        <dbReference type="Rhea" id="RHEA:20629"/>
        <dbReference type="Rhea" id="RHEA-COMP:9863"/>
        <dbReference type="Rhea" id="RHEA-COMP:11604"/>
        <dbReference type="ChEBI" id="CHEBI:15377"/>
        <dbReference type="ChEBI" id="CHEBI:29999"/>
        <dbReference type="ChEBI" id="CHEBI:43474"/>
        <dbReference type="ChEBI" id="CHEBI:83421"/>
        <dbReference type="EC" id="3.1.3.16"/>
    </reaction>
    <physiologicalReaction direction="left-to-right" evidence="17">
        <dbReference type="Rhea" id="RHEA:20630"/>
    </physiologicalReaction>
</comment>
<evidence type="ECO:0000256" key="6">
    <source>
        <dbReference type="ARBA" id="ARBA00022490"/>
    </source>
</evidence>
<dbReference type="RefSeq" id="XP_028887756.1">
    <property type="nucleotide sequence ID" value="XM_029021248.1"/>
</dbReference>
<evidence type="ECO:0000259" key="23">
    <source>
        <dbReference type="PROSITE" id="PS51182"/>
    </source>
</evidence>
<dbReference type="Pfam" id="PF22784">
    <property type="entry name" value="PTP-SAK"/>
    <property type="match status" value="1"/>
</dbReference>
<evidence type="ECO:0000256" key="19">
    <source>
        <dbReference type="ARBA" id="ARBA00051341"/>
    </source>
</evidence>
<evidence type="ECO:0000256" key="18">
    <source>
        <dbReference type="ARBA" id="ARBA00048832"/>
    </source>
</evidence>
<comment type="similarity">
    <text evidence="2">Belongs to the PTEN phosphatase protein family.</text>
</comment>
<comment type="catalytic activity">
    <reaction evidence="18">
        <text>O-phospho-L-threonyl-[protein] + H2O = L-threonyl-[protein] + phosphate</text>
        <dbReference type="Rhea" id="RHEA:47004"/>
        <dbReference type="Rhea" id="RHEA-COMP:11060"/>
        <dbReference type="Rhea" id="RHEA-COMP:11605"/>
        <dbReference type="ChEBI" id="CHEBI:15377"/>
        <dbReference type="ChEBI" id="CHEBI:30013"/>
        <dbReference type="ChEBI" id="CHEBI:43474"/>
        <dbReference type="ChEBI" id="CHEBI:61977"/>
        <dbReference type="EC" id="3.1.3.16"/>
    </reaction>
    <physiologicalReaction direction="left-to-right" evidence="18">
        <dbReference type="Rhea" id="RHEA:47005"/>
    </physiologicalReaction>
</comment>
<dbReference type="InterPro" id="IPR057023">
    <property type="entry name" value="PTP-SAK"/>
</dbReference>
<dbReference type="OrthoDB" id="16692at2759"/>
<evidence type="ECO:0000256" key="5">
    <source>
        <dbReference type="ARBA" id="ARBA00013081"/>
    </source>
</evidence>
<evidence type="ECO:0000256" key="20">
    <source>
        <dbReference type="SAM" id="MobiDB-lite"/>
    </source>
</evidence>
<organism evidence="24 25">
    <name type="scientific">Trypanosoma theileri</name>
    <dbReference type="NCBI Taxonomy" id="67003"/>
    <lineage>
        <taxon>Eukaryota</taxon>
        <taxon>Discoba</taxon>
        <taxon>Euglenozoa</taxon>
        <taxon>Kinetoplastea</taxon>
        <taxon>Metakinetoplastina</taxon>
        <taxon>Trypanosomatida</taxon>
        <taxon>Trypanosomatidae</taxon>
        <taxon>Trypanosoma</taxon>
    </lineage>
</organism>
<dbReference type="PROSITE" id="PS51182">
    <property type="entry name" value="C2_TENSIN"/>
    <property type="match status" value="1"/>
</dbReference>
<evidence type="ECO:0000256" key="13">
    <source>
        <dbReference type="ARBA" id="ARBA00043734"/>
    </source>
</evidence>
<dbReference type="Proteomes" id="UP000192257">
    <property type="component" value="Unassembled WGS sequence"/>
</dbReference>
<dbReference type="PANTHER" id="PTHR12305:SF81">
    <property type="entry name" value="PHOSPHATIDYLINOSITOL 3,4,5-TRISPHOSPHATE 3-PHOSPHATASE AND DUAL-SPECIFICITY PROTEIN PHOSPHATASE PTEN"/>
    <property type="match status" value="1"/>
</dbReference>
<dbReference type="Pfam" id="PF10409">
    <property type="entry name" value="PTEN_C2"/>
    <property type="match status" value="1"/>
</dbReference>
<evidence type="ECO:0000256" key="16">
    <source>
        <dbReference type="ARBA" id="ARBA00044309"/>
    </source>
</evidence>
<dbReference type="VEuPathDB" id="TriTrypDB:TM35_000015670"/>
<dbReference type="InterPro" id="IPR029023">
    <property type="entry name" value="Tensin_phosphatase"/>
</dbReference>
<dbReference type="EC" id="3.1.3.16" evidence="5"/>
<dbReference type="GeneID" id="39981028"/>
<evidence type="ECO:0000256" key="17">
    <source>
        <dbReference type="ARBA" id="ARBA00047986"/>
    </source>
</evidence>
<dbReference type="GO" id="GO:0004722">
    <property type="term" value="F:protein serine/threonine phosphatase activity"/>
    <property type="evidence" value="ECO:0007669"/>
    <property type="project" value="UniProtKB-EC"/>
</dbReference>
<dbReference type="PROSITE" id="PS50056">
    <property type="entry name" value="TYR_PHOSPHATASE_2"/>
    <property type="match status" value="1"/>
</dbReference>
<comment type="caution">
    <text evidence="24">The sequence shown here is derived from an EMBL/GenBank/DDBJ whole genome shotgun (WGS) entry which is preliminary data.</text>
</comment>
<evidence type="ECO:0000313" key="25">
    <source>
        <dbReference type="Proteomes" id="UP000192257"/>
    </source>
</evidence>
<keyword evidence="7" id="KW-0378">Hydrolase</keyword>
<comment type="catalytic activity">
    <reaction evidence="13">
        <text>1D-myo-inositol 1,3,4,5-tetrakisphosphate + H2O = 1D-myo-inositol 1,4,5-trisphosphate + phosphate</text>
        <dbReference type="Rhea" id="RHEA:77155"/>
        <dbReference type="ChEBI" id="CHEBI:15377"/>
        <dbReference type="ChEBI" id="CHEBI:43474"/>
        <dbReference type="ChEBI" id="CHEBI:57895"/>
        <dbReference type="ChEBI" id="CHEBI:203600"/>
    </reaction>
    <physiologicalReaction direction="left-to-right" evidence="13">
        <dbReference type="Rhea" id="RHEA:77156"/>
    </physiologicalReaction>
</comment>
<dbReference type="GO" id="GO:0016314">
    <property type="term" value="F:phosphatidylinositol-3,4,5-trisphosphate 3-phosphatase activity"/>
    <property type="evidence" value="ECO:0007669"/>
    <property type="project" value="UniProtKB-EC"/>
</dbReference>
<dbReference type="STRING" id="67003.A0A1X0PB63"/>
<dbReference type="GO" id="GO:0006629">
    <property type="term" value="P:lipid metabolic process"/>
    <property type="evidence" value="ECO:0007669"/>
    <property type="project" value="UniProtKB-KW"/>
</dbReference>
<evidence type="ECO:0000256" key="14">
    <source>
        <dbReference type="ARBA" id="ARBA00043760"/>
    </source>
</evidence>
<dbReference type="Gene3D" id="2.60.40.1110">
    <property type="match status" value="1"/>
</dbReference>
<comment type="catalytic activity">
    <reaction evidence="15">
        <text>1D-myo-inositol 1,3,4,5,6-pentakisphosphate + H2O = 1D-myo-inositol 1,4,5,6-tetrakisphosphate + phosphate</text>
        <dbReference type="Rhea" id="RHEA:77143"/>
        <dbReference type="ChEBI" id="CHEBI:15377"/>
        <dbReference type="ChEBI" id="CHEBI:43474"/>
        <dbReference type="ChEBI" id="CHEBI:57627"/>
        <dbReference type="ChEBI" id="CHEBI:57733"/>
    </reaction>
    <physiologicalReaction direction="left-to-right" evidence="15">
        <dbReference type="Rhea" id="RHEA:77144"/>
    </physiologicalReaction>
</comment>
<proteinExistence type="inferred from homology"/>
<keyword evidence="9" id="KW-0443">Lipid metabolism</keyword>
<evidence type="ECO:0000259" key="22">
    <source>
        <dbReference type="PROSITE" id="PS51181"/>
    </source>
</evidence>
<sequence>MNSAGSLSDDEMEWGSSAALCPFCCASACTGVCLRSPKHEIHPQVDPLCNNKTAAPPQHSTSVSTDNHDVSPELTLAIIDELLSSGRAEEEYGDTDGSSSNGAFLRALQGSRNSSGEITTELKEAKAQLETIMMHHFPSGLPSQEEIDDSNENCSHSDSSNNDNTSFDDLFKSRYFISNEEETNNTSSKYLDMVPKVVQLLRQNPALAMMRAKVSQHKRRYQEDGFDLDLTYITPQIIAMGFPAWGTEQCYRNPIDQVERFLESKHGGHYRIYNLCSERPEYDSPKRFKGRSKRFPFDDHNAPCPISLIIDFVSDATDFLEEDRRNVVVVHCKAGKGRTGVMVSCLLLSHEPLRIPNAEEALKFFGKARTQDGFGVTIPSQSRYVHYYDRILYDFGGKLPPVRPLILYQITVDSDIKPSGQVDVYFTVTENGIEKIDSRRVFPRRLQKDSKGIIFLFPEEFVLQGDLRFTFYQRNRLVDEEIFYFWINTSLCSTYEKLSLKDRQLDGRPAKTKDEEEFCKDLAVSVIFVEISSTTCSVDENVRDENGNLMQLREEEEEW</sequence>
<evidence type="ECO:0000256" key="10">
    <source>
        <dbReference type="ARBA" id="ARBA00034256"/>
    </source>
</evidence>
<accession>A0A1X0PB63</accession>
<comment type="catalytic activity">
    <reaction evidence="14">
        <text>a 1,2-diacyl-sn-glycero-3-phospho-(1D-myo-inositol-3,4,5-trisphosphate) + H2O = a 1,2-diacyl-sn-glycero-3-phospho-(1D-myo-inositol-4,5-bisphosphate) + phosphate</text>
        <dbReference type="Rhea" id="RHEA:25017"/>
        <dbReference type="ChEBI" id="CHEBI:15377"/>
        <dbReference type="ChEBI" id="CHEBI:43474"/>
        <dbReference type="ChEBI" id="CHEBI:57836"/>
        <dbReference type="ChEBI" id="CHEBI:58456"/>
        <dbReference type="EC" id="3.1.3.67"/>
    </reaction>
    <physiologicalReaction direction="left-to-right" evidence="14">
        <dbReference type="Rhea" id="RHEA:25018"/>
    </physiologicalReaction>
</comment>
<dbReference type="SUPFAM" id="SSF52799">
    <property type="entry name" value="(Phosphotyrosine protein) phosphatases II"/>
    <property type="match status" value="1"/>
</dbReference>
<dbReference type="PANTHER" id="PTHR12305">
    <property type="entry name" value="PHOSPHATASE WITH HOMOLOGY TO TENSIN"/>
    <property type="match status" value="1"/>
</dbReference>
<feature type="compositionally biased region" description="Low complexity" evidence="20">
    <location>
        <begin position="152"/>
        <end position="165"/>
    </location>
</feature>
<protein>
    <recommendedName>
        <fullName evidence="12">Phosphatidylinositol 3,4,5-trisphosphate 3-phosphatase and dual-specificity protein phosphatase PTEN</fullName>
        <ecNumber evidence="5">3.1.3.16</ecNumber>
        <ecNumber evidence="4">3.1.3.48</ecNumber>
        <ecNumber evidence="3">3.1.3.67</ecNumber>
    </recommendedName>
    <alternativeName>
        <fullName evidence="16">Inositol polyphosphate 3-phosphatase</fullName>
    </alternativeName>
</protein>
<dbReference type="AlphaFoldDB" id="A0A1X0PB63"/>
<evidence type="ECO:0000256" key="15">
    <source>
        <dbReference type="ARBA" id="ARBA00043762"/>
    </source>
</evidence>
<dbReference type="InterPro" id="IPR016130">
    <property type="entry name" value="Tyr_Pase_AS"/>
</dbReference>
<comment type="subcellular location">
    <subcellularLocation>
        <location evidence="1">Cytoplasm</location>
    </subcellularLocation>
</comment>
<reference evidence="24 25" key="1">
    <citation type="submission" date="2017-03" db="EMBL/GenBank/DDBJ databases">
        <title>An alternative strategy for trypanosome survival in the mammalian bloodstream revealed through genome and transcriptome analysis of the ubiquitous bovine parasite Trypanosoma (Megatrypanum) theileri.</title>
        <authorList>
            <person name="Kelly S."/>
            <person name="Ivens A."/>
            <person name="Mott A."/>
            <person name="O'Neill E."/>
            <person name="Emms D."/>
            <person name="Macleod O."/>
            <person name="Voorheis P."/>
            <person name="Matthews J."/>
            <person name="Matthews K."/>
            <person name="Carrington M."/>
        </authorList>
    </citation>
    <scope>NUCLEOTIDE SEQUENCE [LARGE SCALE GENOMIC DNA]</scope>
    <source>
        <strain evidence="24">Edinburgh</strain>
    </source>
</reference>
<keyword evidence="25" id="KW-1185">Reference proteome</keyword>
<dbReference type="InterPro" id="IPR051281">
    <property type="entry name" value="Dual-spec_lipid-protein_phosph"/>
</dbReference>
<dbReference type="InterPro" id="IPR014020">
    <property type="entry name" value="Tensin_C2-dom"/>
</dbReference>
<evidence type="ECO:0000313" key="24">
    <source>
        <dbReference type="EMBL" id="ORC93690.1"/>
    </source>
</evidence>
<dbReference type="SUPFAM" id="SSF49562">
    <property type="entry name" value="C2 domain (Calcium/lipid-binding domain, CaLB)"/>
    <property type="match status" value="1"/>
</dbReference>
<feature type="region of interest" description="Disordered" evidence="20">
    <location>
        <begin position="139"/>
        <end position="165"/>
    </location>
</feature>
<comment type="catalytic activity">
    <reaction evidence="11">
        <text>1,2-dioctanoyl-sn-glycero-3-phospho-(1D-myo-inositol-3,4,5-trisphosphate) + H2O = 1,2-dioctanoyl-sn-glycero-3-phospho-(1D-myo-inositol-4,5-bisphosphate) + phosphate</text>
        <dbReference type="Rhea" id="RHEA:43552"/>
        <dbReference type="ChEBI" id="CHEBI:15377"/>
        <dbReference type="ChEBI" id="CHEBI:43474"/>
        <dbReference type="ChEBI" id="CHEBI:83416"/>
        <dbReference type="ChEBI" id="CHEBI:83419"/>
    </reaction>
    <physiologicalReaction direction="left-to-right" evidence="11">
        <dbReference type="Rhea" id="RHEA:43553"/>
    </physiologicalReaction>
</comment>
<dbReference type="EC" id="3.1.3.67" evidence="3"/>
<dbReference type="InterPro" id="IPR035892">
    <property type="entry name" value="C2_domain_sf"/>
</dbReference>
<keyword evidence="8" id="KW-0904">Protein phosphatase</keyword>
<dbReference type="GO" id="GO:0050793">
    <property type="term" value="P:regulation of developmental process"/>
    <property type="evidence" value="ECO:0007669"/>
    <property type="project" value="UniProtKB-ARBA"/>
</dbReference>
<evidence type="ECO:0000256" key="9">
    <source>
        <dbReference type="ARBA" id="ARBA00023098"/>
    </source>
</evidence>
<comment type="catalytic activity">
    <reaction evidence="10">
        <text>1,2-dihexadecanoyl-sn-glycero-3-phospho-(1D-myo-inositol-3,4,5-trisphosphate) + H2O = 1,2-dihexadecanoyl-sn-glycero-3-phospho-(1D-myo-inositol-4,5-bisphosphate) + phosphate</text>
        <dbReference type="Rhea" id="RHEA:43560"/>
        <dbReference type="ChEBI" id="CHEBI:15377"/>
        <dbReference type="ChEBI" id="CHEBI:43474"/>
        <dbReference type="ChEBI" id="CHEBI:83420"/>
        <dbReference type="ChEBI" id="CHEBI:83423"/>
    </reaction>
    <physiologicalReaction direction="left-to-right" evidence="10">
        <dbReference type="Rhea" id="RHEA:43561"/>
    </physiologicalReaction>
</comment>
<evidence type="ECO:0000259" key="21">
    <source>
        <dbReference type="PROSITE" id="PS50056"/>
    </source>
</evidence>